<dbReference type="Proteomes" id="UP000178615">
    <property type="component" value="Unassembled WGS sequence"/>
</dbReference>
<dbReference type="PANTHER" id="PTHR46558">
    <property type="entry name" value="TRACRIPTIONAL REGULATORY PROTEIN-RELATED-RELATED"/>
    <property type="match status" value="1"/>
</dbReference>
<dbReference type="GO" id="GO:0003677">
    <property type="term" value="F:DNA binding"/>
    <property type="evidence" value="ECO:0007669"/>
    <property type="project" value="UniProtKB-KW"/>
</dbReference>
<keyword evidence="1" id="KW-0238">DNA-binding</keyword>
<gene>
    <name evidence="3" type="ORF">A2V49_04015</name>
</gene>
<comment type="caution">
    <text evidence="3">The sequence shown here is derived from an EMBL/GenBank/DDBJ whole genome shotgun (WGS) entry which is preliminary data.</text>
</comment>
<dbReference type="InterPro" id="IPR001387">
    <property type="entry name" value="Cro/C1-type_HTH"/>
</dbReference>
<evidence type="ECO:0000313" key="3">
    <source>
        <dbReference type="EMBL" id="OGC46481.1"/>
    </source>
</evidence>
<reference evidence="3 4" key="1">
    <citation type="journal article" date="2016" name="Nat. Commun.">
        <title>Thousands of microbial genomes shed light on interconnected biogeochemical processes in an aquifer system.</title>
        <authorList>
            <person name="Anantharaman K."/>
            <person name="Brown C.T."/>
            <person name="Hug L.A."/>
            <person name="Sharon I."/>
            <person name="Castelle C.J."/>
            <person name="Probst A.J."/>
            <person name="Thomas B.C."/>
            <person name="Singh A."/>
            <person name="Wilkins M.J."/>
            <person name="Karaoz U."/>
            <person name="Brodie E.L."/>
            <person name="Williams K.H."/>
            <person name="Hubbard S.S."/>
            <person name="Banfield J.F."/>
        </authorList>
    </citation>
    <scope>NUCLEOTIDE SEQUENCE [LARGE SCALE GENOMIC DNA]</scope>
</reference>
<dbReference type="Pfam" id="PF01381">
    <property type="entry name" value="HTH_3"/>
    <property type="match status" value="1"/>
</dbReference>
<organism evidence="3 4">
    <name type="scientific">candidate division WWE3 bacterium RBG_19FT_COMBO_34_6</name>
    <dbReference type="NCBI Taxonomy" id="1802612"/>
    <lineage>
        <taxon>Bacteria</taxon>
        <taxon>Katanobacteria</taxon>
    </lineage>
</organism>
<sequence length="94" mass="10679">MENIGKKIKKLRDSHNLSQDRFGKKIGLSGKTISAYETGRAVPPLKIINKISVAYNTQYVGMNIKTKNLVEEKLNTLEKEMLNLKNILSEDFII</sequence>
<dbReference type="SUPFAM" id="SSF47413">
    <property type="entry name" value="lambda repressor-like DNA-binding domains"/>
    <property type="match status" value="1"/>
</dbReference>
<name>A0A1F4UNB7_UNCKA</name>
<dbReference type="InterPro" id="IPR010982">
    <property type="entry name" value="Lambda_DNA-bd_dom_sf"/>
</dbReference>
<dbReference type="PROSITE" id="PS50943">
    <property type="entry name" value="HTH_CROC1"/>
    <property type="match status" value="1"/>
</dbReference>
<dbReference type="Gene3D" id="1.10.260.40">
    <property type="entry name" value="lambda repressor-like DNA-binding domains"/>
    <property type="match status" value="1"/>
</dbReference>
<evidence type="ECO:0000256" key="1">
    <source>
        <dbReference type="ARBA" id="ARBA00023125"/>
    </source>
</evidence>
<evidence type="ECO:0000259" key="2">
    <source>
        <dbReference type="PROSITE" id="PS50943"/>
    </source>
</evidence>
<dbReference type="EMBL" id="MEUV01000002">
    <property type="protein sequence ID" value="OGC46481.1"/>
    <property type="molecule type" value="Genomic_DNA"/>
</dbReference>
<dbReference type="AlphaFoldDB" id="A0A1F4UNB7"/>
<dbReference type="CDD" id="cd00093">
    <property type="entry name" value="HTH_XRE"/>
    <property type="match status" value="1"/>
</dbReference>
<protein>
    <recommendedName>
        <fullName evidence="2">HTH cro/C1-type domain-containing protein</fullName>
    </recommendedName>
</protein>
<proteinExistence type="predicted"/>
<dbReference type="SMART" id="SM00530">
    <property type="entry name" value="HTH_XRE"/>
    <property type="match status" value="1"/>
</dbReference>
<feature type="domain" description="HTH cro/C1-type" evidence="2">
    <location>
        <begin position="8"/>
        <end position="62"/>
    </location>
</feature>
<dbReference type="PANTHER" id="PTHR46558:SF11">
    <property type="entry name" value="HTH-TYPE TRANSCRIPTIONAL REGULATOR XRE"/>
    <property type="match status" value="1"/>
</dbReference>
<accession>A0A1F4UNB7</accession>
<evidence type="ECO:0000313" key="4">
    <source>
        <dbReference type="Proteomes" id="UP000178615"/>
    </source>
</evidence>